<evidence type="ECO:0000313" key="2">
    <source>
        <dbReference type="EMBL" id="PGH56731.1"/>
    </source>
</evidence>
<organism evidence="2 3">
    <name type="scientific">Azospirillum palustre</name>
    <dbReference type="NCBI Taxonomy" id="2044885"/>
    <lineage>
        <taxon>Bacteria</taxon>
        <taxon>Pseudomonadati</taxon>
        <taxon>Pseudomonadota</taxon>
        <taxon>Alphaproteobacteria</taxon>
        <taxon>Rhodospirillales</taxon>
        <taxon>Azospirillaceae</taxon>
        <taxon>Azospirillum</taxon>
    </lineage>
</organism>
<feature type="transmembrane region" description="Helical" evidence="1">
    <location>
        <begin position="42"/>
        <end position="61"/>
    </location>
</feature>
<dbReference type="Proteomes" id="UP000225379">
    <property type="component" value="Unassembled WGS sequence"/>
</dbReference>
<evidence type="ECO:0000313" key="3">
    <source>
        <dbReference type="Proteomes" id="UP000225379"/>
    </source>
</evidence>
<comment type="caution">
    <text evidence="2">The sequence shown here is derived from an EMBL/GenBank/DDBJ whole genome shotgun (WGS) entry which is preliminary data.</text>
</comment>
<gene>
    <name evidence="2" type="ORF">CRT60_17680</name>
</gene>
<name>A0A2B8BFN2_9PROT</name>
<reference evidence="3" key="1">
    <citation type="submission" date="2017-10" db="EMBL/GenBank/DDBJ databases">
        <authorList>
            <person name="Kravchenko I.K."/>
            <person name="Grouzdev D.S."/>
        </authorList>
    </citation>
    <scope>NUCLEOTIDE SEQUENCE [LARGE SCALE GENOMIC DNA]</scope>
    <source>
        <strain evidence="3">B2</strain>
    </source>
</reference>
<dbReference type="GO" id="GO:0022904">
    <property type="term" value="P:respiratory electron transport chain"/>
    <property type="evidence" value="ECO:0007669"/>
    <property type="project" value="InterPro"/>
</dbReference>
<sequence>MSVRKPSAAEMTALLAFHATVSGAFIVAYLTGDEDSYGMHVFAGYAVLAAILLRVGAGLLVPAGSPLRLPRPSAGAVAGWLRRLFAGDAKARTDRSPLTAWMAAVLLAGVGLAAATGAVADFLVTVEHLHKEIGEASLPLILAHIALVFALHGLKRLPPGLASRWTAWRSPPANRMIP</sequence>
<proteinExistence type="predicted"/>
<keyword evidence="1" id="KW-0472">Membrane</keyword>
<keyword evidence="3" id="KW-1185">Reference proteome</keyword>
<evidence type="ECO:0008006" key="4">
    <source>
        <dbReference type="Google" id="ProtNLM"/>
    </source>
</evidence>
<dbReference type="EMBL" id="PDKW01000041">
    <property type="protein sequence ID" value="PGH56731.1"/>
    <property type="molecule type" value="Genomic_DNA"/>
</dbReference>
<accession>A0A2B8BFN2</accession>
<keyword evidence="1" id="KW-1133">Transmembrane helix</keyword>
<feature type="transmembrane region" description="Helical" evidence="1">
    <location>
        <begin position="12"/>
        <end position="30"/>
    </location>
</feature>
<evidence type="ECO:0000256" key="1">
    <source>
        <dbReference type="SAM" id="Phobius"/>
    </source>
</evidence>
<dbReference type="OrthoDB" id="7304801at2"/>
<dbReference type="RefSeq" id="WP_098737815.1">
    <property type="nucleotide sequence ID" value="NZ_PDKW01000041.1"/>
</dbReference>
<dbReference type="GO" id="GO:0016020">
    <property type="term" value="C:membrane"/>
    <property type="evidence" value="ECO:0007669"/>
    <property type="project" value="InterPro"/>
</dbReference>
<keyword evidence="1" id="KW-0812">Transmembrane</keyword>
<protein>
    <recommendedName>
        <fullName evidence="4">Cytochrome B</fullName>
    </recommendedName>
</protein>
<dbReference type="SUPFAM" id="SSF81342">
    <property type="entry name" value="Transmembrane di-heme cytochromes"/>
    <property type="match status" value="1"/>
</dbReference>
<dbReference type="InterPro" id="IPR016174">
    <property type="entry name" value="Di-haem_cyt_TM"/>
</dbReference>
<dbReference type="AlphaFoldDB" id="A0A2B8BFN2"/>
<feature type="transmembrane region" description="Helical" evidence="1">
    <location>
        <begin position="136"/>
        <end position="154"/>
    </location>
</feature>
<feature type="transmembrane region" description="Helical" evidence="1">
    <location>
        <begin position="100"/>
        <end position="124"/>
    </location>
</feature>